<name>A0ABP7I999_9ACTN</name>
<dbReference type="EMBL" id="BAAAZR010000008">
    <property type="protein sequence ID" value="GAA3812830.1"/>
    <property type="molecule type" value="Genomic_DNA"/>
</dbReference>
<keyword evidence="3" id="KW-1185">Reference proteome</keyword>
<feature type="region of interest" description="Disordered" evidence="1">
    <location>
        <begin position="289"/>
        <end position="375"/>
    </location>
</feature>
<evidence type="ECO:0000313" key="3">
    <source>
        <dbReference type="Proteomes" id="UP001500888"/>
    </source>
</evidence>
<sequence length="401" mass="40883">MRAEHLAEPPWDPALVRRLGRRALRPGVIDPGPAREILARHRGMMPDLPLVERVARHAAPEPGDATPPVVYGTPVPADVTAPAAGHPAEPLAAVVRAPAAYEVSTPPTYVVSAPAAYDVSTSPTYDVSAAVTYGGQGTAGSGATGGLPVVQRKLAAPAAAVSSPVRAARPLPVAVPRARARSHQGGAAGHARPFHERAGSPPVVTPIARDHAGGPPLVVPVAPGRAGGPRIASPLTPDPPGALPVVSPRVRRSPDGSLTSPAATRTDSLRSTAELPPLVFPARPVLRAGEPLPLAGPPARGTAPAGPRNGPPAPPPAATGRIVRPGTGRAAPARAEMAPMGTVPTGTAQRGTAPRDEGATAARVPVRPPSPAPVDIEQIVETVHRRFARRLAIEAERRGAR</sequence>
<feature type="region of interest" description="Disordered" evidence="1">
    <location>
        <begin position="182"/>
        <end position="275"/>
    </location>
</feature>
<accession>A0ABP7I999</accession>
<feature type="compositionally biased region" description="Low complexity" evidence="1">
    <location>
        <begin position="213"/>
        <end position="230"/>
    </location>
</feature>
<dbReference type="Proteomes" id="UP001500888">
    <property type="component" value="Unassembled WGS sequence"/>
</dbReference>
<reference evidence="3" key="1">
    <citation type="journal article" date="2019" name="Int. J. Syst. Evol. Microbiol.">
        <title>The Global Catalogue of Microorganisms (GCM) 10K type strain sequencing project: providing services to taxonomists for standard genome sequencing and annotation.</title>
        <authorList>
            <consortium name="The Broad Institute Genomics Platform"/>
            <consortium name="The Broad Institute Genome Sequencing Center for Infectious Disease"/>
            <person name="Wu L."/>
            <person name="Ma J."/>
        </authorList>
    </citation>
    <scope>NUCLEOTIDE SEQUENCE [LARGE SCALE GENOMIC DNA]</scope>
    <source>
        <strain evidence="3">JCM 16908</strain>
    </source>
</reference>
<feature type="compositionally biased region" description="Low complexity" evidence="1">
    <location>
        <begin position="318"/>
        <end position="341"/>
    </location>
</feature>
<gene>
    <name evidence="2" type="ORF">GCM10022226_36890</name>
</gene>
<proteinExistence type="predicted"/>
<protein>
    <submittedName>
        <fullName evidence="2">Uncharacterized protein</fullName>
    </submittedName>
</protein>
<organism evidence="2 3">
    <name type="scientific">Sphaerisporangium flaviroseum</name>
    <dbReference type="NCBI Taxonomy" id="509199"/>
    <lineage>
        <taxon>Bacteria</taxon>
        <taxon>Bacillati</taxon>
        <taxon>Actinomycetota</taxon>
        <taxon>Actinomycetes</taxon>
        <taxon>Streptosporangiales</taxon>
        <taxon>Streptosporangiaceae</taxon>
        <taxon>Sphaerisporangium</taxon>
    </lineage>
</organism>
<evidence type="ECO:0000313" key="2">
    <source>
        <dbReference type="EMBL" id="GAA3812830.1"/>
    </source>
</evidence>
<evidence type="ECO:0000256" key="1">
    <source>
        <dbReference type="SAM" id="MobiDB-lite"/>
    </source>
</evidence>
<feature type="compositionally biased region" description="Low complexity" evidence="1">
    <location>
        <begin position="289"/>
        <end position="308"/>
    </location>
</feature>
<dbReference type="RefSeq" id="WP_344941037.1">
    <property type="nucleotide sequence ID" value="NZ_BAAAZR010000008.1"/>
</dbReference>
<comment type="caution">
    <text evidence="2">The sequence shown here is derived from an EMBL/GenBank/DDBJ whole genome shotgun (WGS) entry which is preliminary data.</text>
</comment>
<feature type="compositionally biased region" description="Polar residues" evidence="1">
    <location>
        <begin position="256"/>
        <end position="271"/>
    </location>
</feature>